<evidence type="ECO:0000256" key="2">
    <source>
        <dbReference type="ARBA" id="ARBA00004749"/>
    </source>
</evidence>
<feature type="compositionally biased region" description="Basic residues" evidence="16">
    <location>
        <begin position="33"/>
        <end position="44"/>
    </location>
</feature>
<reference evidence="18 19" key="1">
    <citation type="submission" date="2021-02" db="EMBL/GenBank/DDBJ databases">
        <title>Safari Cat Assemblies.</title>
        <authorList>
            <person name="Bredemeyer K.R."/>
            <person name="Murphy W.J."/>
        </authorList>
    </citation>
    <scope>NUCLEOTIDE SEQUENCE [LARGE SCALE GENOMIC DNA]</scope>
</reference>
<evidence type="ECO:0000313" key="19">
    <source>
        <dbReference type="Proteomes" id="UP000823872"/>
    </source>
</evidence>
<keyword evidence="7" id="KW-0637">Prenyltransferase</keyword>
<feature type="transmembrane region" description="Helical" evidence="17">
    <location>
        <begin position="201"/>
        <end position="222"/>
    </location>
</feature>
<keyword evidence="9" id="KW-0831">Ubiquinone biosynthesis</keyword>
<dbReference type="InterPro" id="IPR044878">
    <property type="entry name" value="UbiA_sf"/>
</dbReference>
<dbReference type="GeneTree" id="ENSGT00390000012439"/>
<keyword evidence="8" id="KW-0808">Transferase</keyword>
<name>A0ABI8AK06_FELCA</name>
<keyword evidence="6" id="KW-0474">Menaquinone biosynthesis</keyword>
<feature type="transmembrane region" description="Helical" evidence="17">
    <location>
        <begin position="229"/>
        <end position="246"/>
    </location>
</feature>
<organism evidence="18 19">
    <name type="scientific">Felis catus</name>
    <name type="common">Cat</name>
    <name type="synonym">Felis silvestris catus</name>
    <dbReference type="NCBI Taxonomy" id="9685"/>
    <lineage>
        <taxon>Eukaryota</taxon>
        <taxon>Metazoa</taxon>
        <taxon>Chordata</taxon>
        <taxon>Craniata</taxon>
        <taxon>Vertebrata</taxon>
        <taxon>Euteleostomi</taxon>
        <taxon>Mammalia</taxon>
        <taxon>Eutheria</taxon>
        <taxon>Laurasiatheria</taxon>
        <taxon>Carnivora</taxon>
        <taxon>Feliformia</taxon>
        <taxon>Felidae</taxon>
        <taxon>Felinae</taxon>
        <taxon>Felis</taxon>
    </lineage>
</organism>
<comment type="similarity">
    <text evidence="4">Belongs to the UbiA prenyltransferase family.</text>
</comment>
<evidence type="ECO:0000256" key="9">
    <source>
        <dbReference type="ARBA" id="ARBA00022688"/>
    </source>
</evidence>
<keyword evidence="12 17" id="KW-0472">Membrane</keyword>
<protein>
    <recommendedName>
        <fullName evidence="5">UbiA prenyltransferase domain-containing protein 1</fullName>
        <ecNumber evidence="13">2.5.1.39</ecNumber>
    </recommendedName>
</protein>
<feature type="compositionally biased region" description="Polar residues" evidence="16">
    <location>
        <begin position="346"/>
        <end position="358"/>
    </location>
</feature>
<keyword evidence="19" id="KW-1185">Reference proteome</keyword>
<evidence type="ECO:0000256" key="8">
    <source>
        <dbReference type="ARBA" id="ARBA00022679"/>
    </source>
</evidence>
<evidence type="ECO:0000256" key="15">
    <source>
        <dbReference type="ARBA" id="ARBA00049890"/>
    </source>
</evidence>
<comment type="pathway">
    <text evidence="2">Cofactor biosynthesis; ubiquinone biosynthesis.</text>
</comment>
<evidence type="ECO:0000256" key="4">
    <source>
        <dbReference type="ARBA" id="ARBA00005985"/>
    </source>
</evidence>
<dbReference type="PANTHER" id="PTHR13929">
    <property type="entry name" value="1,4-DIHYDROXY-2-NAPHTHOATE OCTAPRENYLTRANSFERASE"/>
    <property type="match status" value="1"/>
</dbReference>
<comment type="catalytic activity">
    <reaction evidence="15">
        <text>all-trans-decaprenyl diphosphate + 4-hydroxybenzoate = 4-hydroxy-3-(all-trans-decaprenyl)benzoate + diphosphate</text>
        <dbReference type="Rhea" id="RHEA:44564"/>
        <dbReference type="ChEBI" id="CHEBI:17879"/>
        <dbReference type="ChEBI" id="CHEBI:33019"/>
        <dbReference type="ChEBI" id="CHEBI:60721"/>
        <dbReference type="ChEBI" id="CHEBI:84503"/>
        <dbReference type="EC" id="2.5.1.39"/>
    </reaction>
    <physiologicalReaction direction="left-to-right" evidence="15">
        <dbReference type="Rhea" id="RHEA:44565"/>
    </physiologicalReaction>
</comment>
<reference evidence="18" key="2">
    <citation type="submission" date="2025-08" db="UniProtKB">
        <authorList>
            <consortium name="Ensembl"/>
        </authorList>
    </citation>
    <scope>IDENTIFICATION</scope>
    <source>
        <strain evidence="18">breed Abyssinian</strain>
    </source>
</reference>
<evidence type="ECO:0000256" key="11">
    <source>
        <dbReference type="ARBA" id="ARBA00022989"/>
    </source>
</evidence>
<evidence type="ECO:0000256" key="17">
    <source>
        <dbReference type="SAM" id="Phobius"/>
    </source>
</evidence>
<sequence>MEAKEEWASWAARWARCCPRGPARRLPSLAPGRNRRKGRSRRPRPAPLRPLSGSCAVGGSLLTLASATCSFHGGLSGSGEINIQAGETAKVGDRDLLGNDCPEQDRLPQRSWRQKCASYVLALRPWSFSASLTPVALGSALAYRSQGVLDPRLLVGCAVAVLAVHGAGNLVNTYYDFSKGIDHKKSDDRTLVDRILEPQDVVRFGVFLYTLGCVCAACLYYLSPLKLEHLALIYFGGLSGSFLYTGGIGFKYVALGDLVILITFGPLAVMFAYAVQGHGIRQGGRHRDARHPHRPHLLLHALQHAALPALPGLQHPGHTLQHQPGPAPAHHSHGLLPGETVPEPGFQQTAPEDCQTQPPAGALLRLWHRPGPSGQSAQTLRVPGALPTPVRAPSS</sequence>
<comment type="subcellular location">
    <subcellularLocation>
        <location evidence="1">Membrane</location>
        <topology evidence="1">Multi-pass membrane protein</topology>
    </subcellularLocation>
</comment>
<dbReference type="Proteomes" id="UP000823872">
    <property type="component" value="Chromosome C1"/>
</dbReference>
<evidence type="ECO:0000256" key="6">
    <source>
        <dbReference type="ARBA" id="ARBA00022428"/>
    </source>
</evidence>
<evidence type="ECO:0000256" key="10">
    <source>
        <dbReference type="ARBA" id="ARBA00022692"/>
    </source>
</evidence>
<dbReference type="EC" id="2.5.1.39" evidence="13"/>
<dbReference type="InterPro" id="IPR000537">
    <property type="entry name" value="UbiA_prenyltransferase"/>
</dbReference>
<evidence type="ECO:0000256" key="1">
    <source>
        <dbReference type="ARBA" id="ARBA00004141"/>
    </source>
</evidence>
<dbReference type="Ensembl" id="ENSFCTT00005088396.1">
    <property type="protein sequence ID" value="ENSFCTP00005059610.1"/>
    <property type="gene ID" value="ENSFCTG00005031875.1"/>
</dbReference>
<dbReference type="Gene3D" id="1.10.357.140">
    <property type="entry name" value="UbiA prenyltransferase"/>
    <property type="match status" value="1"/>
</dbReference>
<dbReference type="CDD" id="cd13962">
    <property type="entry name" value="PT_UbiA_UBIAD1"/>
    <property type="match status" value="1"/>
</dbReference>
<reference evidence="18" key="3">
    <citation type="submission" date="2025-09" db="UniProtKB">
        <authorList>
            <consortium name="Ensembl"/>
        </authorList>
    </citation>
    <scope>IDENTIFICATION</scope>
    <source>
        <strain evidence="18">breed Abyssinian</strain>
    </source>
</reference>
<dbReference type="PANTHER" id="PTHR13929:SF0">
    <property type="entry name" value="UBIA PRENYLTRANSFERASE DOMAIN-CONTAINING PROTEIN 1"/>
    <property type="match status" value="1"/>
</dbReference>
<dbReference type="Pfam" id="PF01040">
    <property type="entry name" value="UbiA"/>
    <property type="match status" value="1"/>
</dbReference>
<keyword evidence="10 17" id="KW-0812">Transmembrane</keyword>
<evidence type="ECO:0000256" key="3">
    <source>
        <dbReference type="ARBA" id="ARBA00004863"/>
    </source>
</evidence>
<comment type="catalytic activity">
    <reaction evidence="14">
        <text>menadiol + (2E,6E,10E)-geranylgeranyl diphosphate = menaquinol-4 + diphosphate</text>
        <dbReference type="Rhea" id="RHEA:74083"/>
        <dbReference type="ChEBI" id="CHEBI:6746"/>
        <dbReference type="ChEBI" id="CHEBI:33019"/>
        <dbReference type="ChEBI" id="CHEBI:58756"/>
        <dbReference type="ChEBI" id="CHEBI:193091"/>
    </reaction>
    <physiologicalReaction direction="left-to-right" evidence="14">
        <dbReference type="Rhea" id="RHEA:74084"/>
    </physiologicalReaction>
</comment>
<evidence type="ECO:0000256" key="5">
    <source>
        <dbReference type="ARBA" id="ARBA00021416"/>
    </source>
</evidence>
<accession>A0ABI8AK06</accession>
<comment type="pathway">
    <text evidence="3">Quinol/quinone metabolism; menaquinone biosynthesis.</text>
</comment>
<evidence type="ECO:0000313" key="18">
    <source>
        <dbReference type="Ensembl" id="ENSFCTP00005059610.1"/>
    </source>
</evidence>
<evidence type="ECO:0000256" key="12">
    <source>
        <dbReference type="ARBA" id="ARBA00023136"/>
    </source>
</evidence>
<proteinExistence type="inferred from homology"/>
<evidence type="ECO:0000256" key="14">
    <source>
        <dbReference type="ARBA" id="ARBA00048185"/>
    </source>
</evidence>
<feature type="region of interest" description="Disordered" evidence="16">
    <location>
        <begin position="313"/>
        <end position="395"/>
    </location>
</feature>
<feature type="region of interest" description="Disordered" evidence="16">
    <location>
        <begin position="25"/>
        <end position="51"/>
    </location>
</feature>
<evidence type="ECO:0000256" key="7">
    <source>
        <dbReference type="ARBA" id="ARBA00022602"/>
    </source>
</evidence>
<evidence type="ECO:0000256" key="13">
    <source>
        <dbReference type="ARBA" id="ARBA00034524"/>
    </source>
</evidence>
<dbReference type="InterPro" id="IPR026046">
    <property type="entry name" value="UBIAD1"/>
</dbReference>
<evidence type="ECO:0000256" key="16">
    <source>
        <dbReference type="SAM" id="MobiDB-lite"/>
    </source>
</evidence>
<keyword evidence="11 17" id="KW-1133">Transmembrane helix</keyword>
<feature type="transmembrane region" description="Helical" evidence="17">
    <location>
        <begin position="252"/>
        <end position="275"/>
    </location>
</feature>
<feature type="transmembrane region" description="Helical" evidence="17">
    <location>
        <begin position="153"/>
        <end position="175"/>
    </location>
</feature>